<keyword evidence="2" id="KW-1185">Reference proteome</keyword>
<organism evidence="1 2">
    <name type="scientific">Setaria italica</name>
    <name type="common">Foxtail millet</name>
    <name type="synonym">Panicum italicum</name>
    <dbReference type="NCBI Taxonomy" id="4555"/>
    <lineage>
        <taxon>Eukaryota</taxon>
        <taxon>Viridiplantae</taxon>
        <taxon>Streptophyta</taxon>
        <taxon>Embryophyta</taxon>
        <taxon>Tracheophyta</taxon>
        <taxon>Spermatophyta</taxon>
        <taxon>Magnoliopsida</taxon>
        <taxon>Liliopsida</taxon>
        <taxon>Poales</taxon>
        <taxon>Poaceae</taxon>
        <taxon>PACMAD clade</taxon>
        <taxon>Panicoideae</taxon>
        <taxon>Panicodae</taxon>
        <taxon>Paniceae</taxon>
        <taxon>Cenchrinae</taxon>
        <taxon>Setaria</taxon>
    </lineage>
</organism>
<dbReference type="Proteomes" id="UP000004995">
    <property type="component" value="Unassembled WGS sequence"/>
</dbReference>
<dbReference type="EMBL" id="AGNK02003367">
    <property type="status" value="NOT_ANNOTATED_CDS"/>
    <property type="molecule type" value="Genomic_DNA"/>
</dbReference>
<proteinExistence type="predicted"/>
<accession>K3XP41</accession>
<dbReference type="Gramene" id="KQL07718">
    <property type="protein sequence ID" value="KQL07718"/>
    <property type="gene ID" value="SETIT_003664mg"/>
</dbReference>
<reference evidence="2" key="1">
    <citation type="journal article" date="2012" name="Nat. Biotechnol.">
        <title>Reference genome sequence of the model plant Setaria.</title>
        <authorList>
            <person name="Bennetzen J.L."/>
            <person name="Schmutz J."/>
            <person name="Wang H."/>
            <person name="Percifield R."/>
            <person name="Hawkins J."/>
            <person name="Pontaroli A.C."/>
            <person name="Estep M."/>
            <person name="Feng L."/>
            <person name="Vaughn J.N."/>
            <person name="Grimwood J."/>
            <person name="Jenkins J."/>
            <person name="Barry K."/>
            <person name="Lindquist E."/>
            <person name="Hellsten U."/>
            <person name="Deshpande S."/>
            <person name="Wang X."/>
            <person name="Wu X."/>
            <person name="Mitros T."/>
            <person name="Triplett J."/>
            <person name="Yang X."/>
            <person name="Ye C.Y."/>
            <person name="Mauro-Herrera M."/>
            <person name="Wang L."/>
            <person name="Li P."/>
            <person name="Sharma M."/>
            <person name="Sharma R."/>
            <person name="Ronald P.C."/>
            <person name="Panaud O."/>
            <person name="Kellogg E.A."/>
            <person name="Brutnell T.P."/>
            <person name="Doust A.N."/>
            <person name="Tuskan G.A."/>
            <person name="Rokhsar D."/>
            <person name="Devos K.M."/>
        </authorList>
    </citation>
    <scope>NUCLEOTIDE SEQUENCE [LARGE SCALE GENOMIC DNA]</scope>
    <source>
        <strain evidence="2">cv. Yugu1</strain>
    </source>
</reference>
<reference evidence="1" key="2">
    <citation type="submission" date="2018-08" db="UniProtKB">
        <authorList>
            <consortium name="EnsemblPlants"/>
        </authorList>
    </citation>
    <scope>IDENTIFICATION</scope>
    <source>
        <strain evidence="1">Yugu1</strain>
    </source>
</reference>
<evidence type="ECO:0000313" key="2">
    <source>
        <dbReference type="Proteomes" id="UP000004995"/>
    </source>
</evidence>
<dbReference type="AlphaFoldDB" id="K3XP41"/>
<protein>
    <submittedName>
        <fullName evidence="1">Uncharacterized protein</fullName>
    </submittedName>
</protein>
<dbReference type="HOGENOM" id="CLU_2927032_0_0_1"/>
<dbReference type="InParanoid" id="K3XP41"/>
<name>K3XP41_SETIT</name>
<evidence type="ECO:0000313" key="1">
    <source>
        <dbReference type="EnsemblPlants" id="KQL07718"/>
    </source>
</evidence>
<dbReference type="EnsemblPlants" id="KQL07718">
    <property type="protein sequence ID" value="KQL07718"/>
    <property type="gene ID" value="SETIT_003664mg"/>
</dbReference>
<sequence length="61" mass="6971">MFPHLITNQIMKQKYVLWQHFQIRNSAQGCVCKEYQGQLSHGVDDLWVHAKLSAGICGCIP</sequence>